<feature type="region of interest" description="Disordered" evidence="1">
    <location>
        <begin position="1"/>
        <end position="21"/>
    </location>
</feature>
<evidence type="ECO:0000313" key="3">
    <source>
        <dbReference type="Proteomes" id="UP000193689"/>
    </source>
</evidence>
<evidence type="ECO:0000256" key="1">
    <source>
        <dbReference type="SAM" id="MobiDB-lite"/>
    </source>
</evidence>
<dbReference type="GeneID" id="63774966"/>
<comment type="caution">
    <text evidence="2">The sequence shown here is derived from an EMBL/GenBank/DDBJ whole genome shotgun (WGS) entry which is preliminary data.</text>
</comment>
<protein>
    <submittedName>
        <fullName evidence="2">Uncharacterized protein</fullName>
    </submittedName>
</protein>
<gene>
    <name evidence="2" type="ORF">BCR38DRAFT_412871</name>
</gene>
<dbReference type="EMBL" id="MCFJ01000014">
    <property type="protein sequence ID" value="ORY59161.1"/>
    <property type="molecule type" value="Genomic_DNA"/>
</dbReference>
<proteinExistence type="predicted"/>
<sequence>MADETDYEHESAPSTDGTYAEHTQNISDNEKLILWFNGVTQDEDTEQGSYSCQWDIPSEAIPYMGFSPEMIENFGLIISSNGRQRVQVHQIEDYYILPVYPHTHSTGIATFVHVAKPLLPDNPTPQEISAAFTKIKTQIEFSLANGNGNGRYNITSLKFLHGIRVCGHAHPKVTSYTEEYNCVDVSKIRNIVRELPKPTLSSIQQMLKEATENPHVSTSKSSGKRKRTFMEPPALDDDEQETPSRQRVSRKRGGRGGRGGRGSRSTTRNSA</sequence>
<dbReference type="RefSeq" id="XP_040711855.1">
    <property type="nucleotide sequence ID" value="XM_040858754.1"/>
</dbReference>
<name>A0A1Y2DIV6_9PEZI</name>
<dbReference type="AlphaFoldDB" id="A0A1Y2DIV6"/>
<feature type="region of interest" description="Disordered" evidence="1">
    <location>
        <begin position="208"/>
        <end position="271"/>
    </location>
</feature>
<organism evidence="2 3">
    <name type="scientific">Pseudomassariella vexata</name>
    <dbReference type="NCBI Taxonomy" id="1141098"/>
    <lineage>
        <taxon>Eukaryota</taxon>
        <taxon>Fungi</taxon>
        <taxon>Dikarya</taxon>
        <taxon>Ascomycota</taxon>
        <taxon>Pezizomycotina</taxon>
        <taxon>Sordariomycetes</taxon>
        <taxon>Xylariomycetidae</taxon>
        <taxon>Amphisphaeriales</taxon>
        <taxon>Pseudomassariaceae</taxon>
        <taxon>Pseudomassariella</taxon>
    </lineage>
</organism>
<dbReference type="Proteomes" id="UP000193689">
    <property type="component" value="Unassembled WGS sequence"/>
</dbReference>
<keyword evidence="3" id="KW-1185">Reference proteome</keyword>
<accession>A0A1Y2DIV6</accession>
<feature type="compositionally biased region" description="Polar residues" evidence="1">
    <location>
        <begin position="12"/>
        <end position="21"/>
    </location>
</feature>
<evidence type="ECO:0000313" key="2">
    <source>
        <dbReference type="EMBL" id="ORY59161.1"/>
    </source>
</evidence>
<reference evidence="2 3" key="1">
    <citation type="submission" date="2016-07" db="EMBL/GenBank/DDBJ databases">
        <title>Pervasive Adenine N6-methylation of Active Genes in Fungi.</title>
        <authorList>
            <consortium name="DOE Joint Genome Institute"/>
            <person name="Mondo S.J."/>
            <person name="Dannebaum R.O."/>
            <person name="Kuo R.C."/>
            <person name="Labutti K."/>
            <person name="Haridas S."/>
            <person name="Kuo A."/>
            <person name="Salamov A."/>
            <person name="Ahrendt S.R."/>
            <person name="Lipzen A."/>
            <person name="Sullivan W."/>
            <person name="Andreopoulos W.B."/>
            <person name="Clum A."/>
            <person name="Lindquist E."/>
            <person name="Daum C."/>
            <person name="Ramamoorthy G.K."/>
            <person name="Gryganskyi A."/>
            <person name="Culley D."/>
            <person name="Magnuson J.K."/>
            <person name="James T.Y."/>
            <person name="O'Malley M.A."/>
            <person name="Stajich J.E."/>
            <person name="Spatafora J.W."/>
            <person name="Visel A."/>
            <person name="Grigoriev I.V."/>
        </authorList>
    </citation>
    <scope>NUCLEOTIDE SEQUENCE [LARGE SCALE GENOMIC DNA]</scope>
    <source>
        <strain evidence="2 3">CBS 129021</strain>
    </source>
</reference>
<dbReference type="InParanoid" id="A0A1Y2DIV6"/>